<dbReference type="RefSeq" id="WP_284293708.1">
    <property type="nucleotide sequence ID" value="NZ_BSUK01000001.1"/>
</dbReference>
<dbReference type="Proteomes" id="UP001157091">
    <property type="component" value="Unassembled WGS sequence"/>
</dbReference>
<name>A0ABQ6I5K2_9MICO</name>
<evidence type="ECO:0000313" key="2">
    <source>
        <dbReference type="Proteomes" id="UP001157091"/>
    </source>
</evidence>
<comment type="caution">
    <text evidence="1">The sequence shown here is derived from an EMBL/GenBank/DDBJ whole genome shotgun (WGS) entry which is preliminary data.</text>
</comment>
<dbReference type="EMBL" id="BSUK01000001">
    <property type="protein sequence ID" value="GMA25065.1"/>
    <property type="molecule type" value="Genomic_DNA"/>
</dbReference>
<protein>
    <submittedName>
        <fullName evidence="1">Uncharacterized protein</fullName>
    </submittedName>
</protein>
<reference evidence="2" key="1">
    <citation type="journal article" date="2019" name="Int. J. Syst. Evol. Microbiol.">
        <title>The Global Catalogue of Microorganisms (GCM) 10K type strain sequencing project: providing services to taxonomists for standard genome sequencing and annotation.</title>
        <authorList>
            <consortium name="The Broad Institute Genomics Platform"/>
            <consortium name="The Broad Institute Genome Sequencing Center for Infectious Disease"/>
            <person name="Wu L."/>
            <person name="Ma J."/>
        </authorList>
    </citation>
    <scope>NUCLEOTIDE SEQUENCE [LARGE SCALE GENOMIC DNA]</scope>
    <source>
        <strain evidence="2">NBRC 106348</strain>
    </source>
</reference>
<proteinExistence type="predicted"/>
<gene>
    <name evidence="1" type="ORF">GCM10025864_28240</name>
</gene>
<sequence length="98" mass="10866">MRGHAAMIPFGLGTPVLSIVSHPKARYFLEDLGRTEWGFEVNDDGLADELLERSSEVLAREAEYRQDVSNLQADLWEHVRAAGRRVLPDPHAAAPSDA</sequence>
<organism evidence="1 2">
    <name type="scientific">Luteimicrobium album</name>
    <dbReference type="NCBI Taxonomy" id="1054550"/>
    <lineage>
        <taxon>Bacteria</taxon>
        <taxon>Bacillati</taxon>
        <taxon>Actinomycetota</taxon>
        <taxon>Actinomycetes</taxon>
        <taxon>Micrococcales</taxon>
        <taxon>Luteimicrobium</taxon>
    </lineage>
</organism>
<keyword evidence="2" id="KW-1185">Reference proteome</keyword>
<evidence type="ECO:0000313" key="1">
    <source>
        <dbReference type="EMBL" id="GMA25065.1"/>
    </source>
</evidence>
<accession>A0ABQ6I5K2</accession>